<comment type="caution">
    <text evidence="2">The sequence shown here is derived from an EMBL/GenBank/DDBJ whole genome shotgun (WGS) entry which is preliminary data.</text>
</comment>
<evidence type="ECO:0000313" key="3">
    <source>
        <dbReference type="Proteomes" id="UP000233551"/>
    </source>
</evidence>
<evidence type="ECO:0000256" key="1">
    <source>
        <dbReference type="SAM" id="MobiDB-lite"/>
    </source>
</evidence>
<feature type="compositionally biased region" description="Basic and acidic residues" evidence="1">
    <location>
        <begin position="1"/>
        <end position="18"/>
    </location>
</feature>
<dbReference type="Proteomes" id="UP000233551">
    <property type="component" value="Unassembled WGS sequence"/>
</dbReference>
<gene>
    <name evidence="2" type="ORF">CRG98_047442</name>
</gene>
<feature type="compositionally biased region" description="Polar residues" evidence="1">
    <location>
        <begin position="30"/>
        <end position="42"/>
    </location>
</feature>
<accession>A0A2I0HKA9</accession>
<organism evidence="2 3">
    <name type="scientific">Punica granatum</name>
    <name type="common">Pomegranate</name>
    <dbReference type="NCBI Taxonomy" id="22663"/>
    <lineage>
        <taxon>Eukaryota</taxon>
        <taxon>Viridiplantae</taxon>
        <taxon>Streptophyta</taxon>
        <taxon>Embryophyta</taxon>
        <taxon>Tracheophyta</taxon>
        <taxon>Spermatophyta</taxon>
        <taxon>Magnoliopsida</taxon>
        <taxon>eudicotyledons</taxon>
        <taxon>Gunneridae</taxon>
        <taxon>Pentapetalae</taxon>
        <taxon>rosids</taxon>
        <taxon>malvids</taxon>
        <taxon>Myrtales</taxon>
        <taxon>Lythraceae</taxon>
        <taxon>Punica</taxon>
    </lineage>
</organism>
<name>A0A2I0HKA9_PUNGR</name>
<reference evidence="2 3" key="1">
    <citation type="submission" date="2017-11" db="EMBL/GenBank/DDBJ databases">
        <title>De-novo sequencing of pomegranate (Punica granatum L.) genome.</title>
        <authorList>
            <person name="Akparov Z."/>
            <person name="Amiraslanov A."/>
            <person name="Hajiyeva S."/>
            <person name="Abbasov M."/>
            <person name="Kaur K."/>
            <person name="Hamwieh A."/>
            <person name="Solovyev V."/>
            <person name="Salamov A."/>
            <person name="Braich B."/>
            <person name="Kosarev P."/>
            <person name="Mahmoud A."/>
            <person name="Hajiyev E."/>
            <person name="Babayeva S."/>
            <person name="Izzatullayeva V."/>
            <person name="Mammadov A."/>
            <person name="Mammadov A."/>
            <person name="Sharifova S."/>
            <person name="Ojaghi J."/>
            <person name="Eynullazada K."/>
            <person name="Bayramov B."/>
            <person name="Abdulazimova A."/>
            <person name="Shahmuradov I."/>
        </authorList>
    </citation>
    <scope>NUCLEOTIDE SEQUENCE [LARGE SCALE GENOMIC DNA]</scope>
    <source>
        <strain evidence="3">cv. AG2017</strain>
        <tissue evidence="2">Leaf</tissue>
    </source>
</reference>
<feature type="region of interest" description="Disordered" evidence="1">
    <location>
        <begin position="1"/>
        <end position="56"/>
    </location>
</feature>
<evidence type="ECO:0000313" key="2">
    <source>
        <dbReference type="EMBL" id="PKI32167.1"/>
    </source>
</evidence>
<keyword evidence="3" id="KW-1185">Reference proteome</keyword>
<sequence length="56" mass="6196">MCEGKSRGSDRGSRKTRLEGYGWVIRMDTQPRQSRGNGSARSLRSRHGARSGSLDS</sequence>
<dbReference type="AlphaFoldDB" id="A0A2I0HKA9"/>
<proteinExistence type="predicted"/>
<protein>
    <submittedName>
        <fullName evidence="2">Uncharacterized protein</fullName>
    </submittedName>
</protein>
<dbReference type="EMBL" id="PGOL01007997">
    <property type="protein sequence ID" value="PKI32167.1"/>
    <property type="molecule type" value="Genomic_DNA"/>
</dbReference>